<name>Q4RAC9_TETNG</name>
<gene>
    <name evidence="2" type="ORF">GSTENG00037191001</name>
</gene>
<dbReference type="OrthoDB" id="539213at2759"/>
<feature type="region of interest" description="Disordered" evidence="1">
    <location>
        <begin position="1"/>
        <end position="30"/>
    </location>
</feature>
<dbReference type="EMBL" id="CAAE01023989">
    <property type="protein sequence ID" value="CAG14654.1"/>
    <property type="molecule type" value="Genomic_DNA"/>
</dbReference>
<reference evidence="2" key="1">
    <citation type="journal article" date="2004" name="Nature">
        <title>Genome duplication in the teleost fish Tetraodon nigroviridis reveals the early vertebrate proto-karyotype.</title>
        <authorList>
            <person name="Jaillon O."/>
            <person name="Aury J.-M."/>
            <person name="Brunet F."/>
            <person name="Petit J.-L."/>
            <person name="Stange-Thomann N."/>
            <person name="Mauceli E."/>
            <person name="Bouneau L."/>
            <person name="Fischer C."/>
            <person name="Ozouf-Costaz C."/>
            <person name="Bernot A."/>
            <person name="Nicaud S."/>
            <person name="Jaffe D."/>
            <person name="Fisher S."/>
            <person name="Lutfalla G."/>
            <person name="Dossat C."/>
            <person name="Segurens B."/>
            <person name="Dasilva C."/>
            <person name="Salanoubat M."/>
            <person name="Levy M."/>
            <person name="Boudet N."/>
            <person name="Castellano S."/>
            <person name="Anthouard V."/>
            <person name="Jubin C."/>
            <person name="Castelli V."/>
            <person name="Katinka M."/>
            <person name="Vacherie B."/>
            <person name="Biemont C."/>
            <person name="Skalli Z."/>
            <person name="Cattolico L."/>
            <person name="Poulain J."/>
            <person name="De Berardinis V."/>
            <person name="Cruaud C."/>
            <person name="Duprat S."/>
            <person name="Brottier P."/>
            <person name="Coutanceau J.-P."/>
            <person name="Gouzy J."/>
            <person name="Parra G."/>
            <person name="Lardier G."/>
            <person name="Chapple C."/>
            <person name="McKernan K.J."/>
            <person name="McEwan P."/>
            <person name="Bosak S."/>
            <person name="Kellis M."/>
            <person name="Volff J.-N."/>
            <person name="Guigo R."/>
            <person name="Zody M.C."/>
            <person name="Mesirov J."/>
            <person name="Lindblad-Toh K."/>
            <person name="Birren B."/>
            <person name="Nusbaum C."/>
            <person name="Kahn D."/>
            <person name="Robinson-Rechavi M."/>
            <person name="Laudet V."/>
            <person name="Schachter V."/>
            <person name="Quetier F."/>
            <person name="Saurin W."/>
            <person name="Scarpelli C."/>
            <person name="Wincker P."/>
            <person name="Lander E.S."/>
            <person name="Weissenbach J."/>
            <person name="Roest Crollius H."/>
        </authorList>
    </citation>
    <scope>NUCLEOTIDE SEQUENCE [LARGE SCALE GENOMIC DNA]</scope>
</reference>
<dbReference type="Gene3D" id="6.10.140.390">
    <property type="match status" value="1"/>
</dbReference>
<comment type="caution">
    <text evidence="2">The sequence shown here is derived from an EMBL/GenBank/DDBJ whole genome shotgun (WGS) entry which is preliminary data.</text>
</comment>
<feature type="compositionally biased region" description="Basic and acidic residues" evidence="1">
    <location>
        <begin position="7"/>
        <end position="16"/>
    </location>
</feature>
<dbReference type="AlphaFoldDB" id="Q4RAC9"/>
<accession>Q4RAC9</accession>
<reference evidence="2" key="2">
    <citation type="submission" date="2004-02" db="EMBL/GenBank/DDBJ databases">
        <authorList>
            <consortium name="Genoscope"/>
            <consortium name="Whitehead Institute Centre for Genome Research"/>
        </authorList>
    </citation>
    <scope>NUCLEOTIDE SEQUENCE</scope>
</reference>
<protein>
    <submittedName>
        <fullName evidence="2">(spotted green pufferfish) hypothetical protein</fullName>
    </submittedName>
</protein>
<sequence length="30" mass="3494">RSYLAPVRDEEAESQRKAKSCLARQTRRST</sequence>
<evidence type="ECO:0000256" key="1">
    <source>
        <dbReference type="SAM" id="MobiDB-lite"/>
    </source>
</evidence>
<dbReference type="KEGG" id="tng:GSTEN00037191G001"/>
<proteinExistence type="predicted"/>
<organism evidence="2">
    <name type="scientific">Tetraodon nigroviridis</name>
    <name type="common">Spotted green pufferfish</name>
    <name type="synonym">Chelonodon nigroviridis</name>
    <dbReference type="NCBI Taxonomy" id="99883"/>
    <lineage>
        <taxon>Eukaryota</taxon>
        <taxon>Metazoa</taxon>
        <taxon>Chordata</taxon>
        <taxon>Craniata</taxon>
        <taxon>Vertebrata</taxon>
        <taxon>Euteleostomi</taxon>
        <taxon>Actinopterygii</taxon>
        <taxon>Neopterygii</taxon>
        <taxon>Teleostei</taxon>
        <taxon>Neoteleostei</taxon>
        <taxon>Acanthomorphata</taxon>
        <taxon>Eupercaria</taxon>
        <taxon>Tetraodontiformes</taxon>
        <taxon>Tetradontoidea</taxon>
        <taxon>Tetraodontidae</taxon>
        <taxon>Tetraodon</taxon>
    </lineage>
</organism>
<feature type="non-terminal residue" evidence="2">
    <location>
        <position position="1"/>
    </location>
</feature>
<evidence type="ECO:0000313" key="2">
    <source>
        <dbReference type="EMBL" id="CAG14654.1"/>
    </source>
</evidence>